<dbReference type="EMBL" id="JAGPYQ010000002">
    <property type="protein sequence ID" value="MBQ0855482.1"/>
    <property type="molecule type" value="Genomic_DNA"/>
</dbReference>
<evidence type="ECO:0000313" key="1">
    <source>
        <dbReference type="EMBL" id="MBQ0855482.1"/>
    </source>
</evidence>
<gene>
    <name evidence="1" type="ORF">J8N05_45780</name>
</gene>
<organism evidence="1 2">
    <name type="scientific">Streptomyces liliiviolaceus</name>
    <dbReference type="NCBI Taxonomy" id="2823109"/>
    <lineage>
        <taxon>Bacteria</taxon>
        <taxon>Bacillati</taxon>
        <taxon>Actinomycetota</taxon>
        <taxon>Actinomycetes</taxon>
        <taxon>Kitasatosporales</taxon>
        <taxon>Streptomycetaceae</taxon>
        <taxon>Streptomyces</taxon>
    </lineage>
</organism>
<protein>
    <submittedName>
        <fullName evidence="1">Uncharacterized protein</fullName>
    </submittedName>
</protein>
<dbReference type="Proteomes" id="UP000677413">
    <property type="component" value="Unassembled WGS sequence"/>
</dbReference>
<evidence type="ECO:0000313" key="2">
    <source>
        <dbReference type="Proteomes" id="UP000677413"/>
    </source>
</evidence>
<comment type="caution">
    <text evidence="1">The sequence shown here is derived from an EMBL/GenBank/DDBJ whole genome shotgun (WGS) entry which is preliminary data.</text>
</comment>
<proteinExistence type="predicted"/>
<name>A0A940Y2N1_9ACTN</name>
<dbReference type="RefSeq" id="WP_210893870.1">
    <property type="nucleotide sequence ID" value="NZ_JAGPYQ010000002.1"/>
</dbReference>
<reference evidence="1 2" key="1">
    <citation type="submission" date="2021-04" db="EMBL/GenBank/DDBJ databases">
        <authorList>
            <person name="Tang X."/>
            <person name="Zhou X."/>
            <person name="Chen X."/>
            <person name="Cernava T."/>
            <person name="Zhang C."/>
        </authorList>
    </citation>
    <scope>NUCLEOTIDE SEQUENCE [LARGE SCALE GENOMIC DNA]</scope>
    <source>
        <strain evidence="1 2">BH-SS-21</strain>
    </source>
</reference>
<sequence length="143" mass="15683">MATSSHFAIGTHPQHGLVAAATDPAIPPQLAHWLLTLERFQPVPDTPGLFRLPDPERDGSRRAARAARNLRHLGYAVHTDYNLASEDSPRPTRTNLRGRLVQAAARMSPQLRTEPAAKLSSARALPPKPAYAPTVHLHATRSW</sequence>
<dbReference type="AlphaFoldDB" id="A0A940Y2N1"/>
<accession>A0A940Y2N1</accession>
<keyword evidence="2" id="KW-1185">Reference proteome</keyword>